<name>A0A2H3JUA9_WOLCO</name>
<dbReference type="AlphaFoldDB" id="A0A2H3JUA9"/>
<feature type="compositionally biased region" description="Polar residues" evidence="1">
    <location>
        <begin position="163"/>
        <end position="176"/>
    </location>
</feature>
<feature type="region of interest" description="Disordered" evidence="1">
    <location>
        <begin position="384"/>
        <end position="403"/>
    </location>
</feature>
<gene>
    <name evidence="2" type="ORF">WOLCODRAFT_149758</name>
</gene>
<dbReference type="Proteomes" id="UP000218811">
    <property type="component" value="Unassembled WGS sequence"/>
</dbReference>
<dbReference type="EMBL" id="KB468053">
    <property type="protein sequence ID" value="PCH39717.1"/>
    <property type="molecule type" value="Genomic_DNA"/>
</dbReference>
<organism evidence="2 3">
    <name type="scientific">Wolfiporia cocos (strain MD-104)</name>
    <name type="common">Brown rot fungus</name>
    <dbReference type="NCBI Taxonomy" id="742152"/>
    <lineage>
        <taxon>Eukaryota</taxon>
        <taxon>Fungi</taxon>
        <taxon>Dikarya</taxon>
        <taxon>Basidiomycota</taxon>
        <taxon>Agaricomycotina</taxon>
        <taxon>Agaricomycetes</taxon>
        <taxon>Polyporales</taxon>
        <taxon>Phaeolaceae</taxon>
        <taxon>Wolfiporia</taxon>
    </lineage>
</organism>
<evidence type="ECO:0000313" key="3">
    <source>
        <dbReference type="Proteomes" id="UP000218811"/>
    </source>
</evidence>
<feature type="region of interest" description="Disordered" evidence="1">
    <location>
        <begin position="276"/>
        <end position="345"/>
    </location>
</feature>
<proteinExistence type="predicted"/>
<feature type="compositionally biased region" description="Polar residues" evidence="1">
    <location>
        <begin position="276"/>
        <end position="290"/>
    </location>
</feature>
<dbReference type="CDD" id="cd00024">
    <property type="entry name" value="CD_CSD"/>
    <property type="match status" value="1"/>
</dbReference>
<reference evidence="2 3" key="1">
    <citation type="journal article" date="2012" name="Science">
        <title>The Paleozoic origin of enzymatic lignin decomposition reconstructed from 31 fungal genomes.</title>
        <authorList>
            <person name="Floudas D."/>
            <person name="Binder M."/>
            <person name="Riley R."/>
            <person name="Barry K."/>
            <person name="Blanchette R.A."/>
            <person name="Henrissat B."/>
            <person name="Martinez A.T."/>
            <person name="Otillar R."/>
            <person name="Spatafora J.W."/>
            <person name="Yadav J.S."/>
            <person name="Aerts A."/>
            <person name="Benoit I."/>
            <person name="Boyd A."/>
            <person name="Carlson A."/>
            <person name="Copeland A."/>
            <person name="Coutinho P.M."/>
            <person name="de Vries R.P."/>
            <person name="Ferreira P."/>
            <person name="Findley K."/>
            <person name="Foster B."/>
            <person name="Gaskell J."/>
            <person name="Glotzer D."/>
            <person name="Gorecki P."/>
            <person name="Heitman J."/>
            <person name="Hesse C."/>
            <person name="Hori C."/>
            <person name="Igarashi K."/>
            <person name="Jurgens J.A."/>
            <person name="Kallen N."/>
            <person name="Kersten P."/>
            <person name="Kohler A."/>
            <person name="Kuees U."/>
            <person name="Kumar T.K.A."/>
            <person name="Kuo A."/>
            <person name="LaButti K."/>
            <person name="Larrondo L.F."/>
            <person name="Lindquist E."/>
            <person name="Ling A."/>
            <person name="Lombard V."/>
            <person name="Lucas S."/>
            <person name="Lundell T."/>
            <person name="Martin R."/>
            <person name="McLaughlin D.J."/>
            <person name="Morgenstern I."/>
            <person name="Morin E."/>
            <person name="Murat C."/>
            <person name="Nagy L.G."/>
            <person name="Nolan M."/>
            <person name="Ohm R.A."/>
            <person name="Patyshakuliyeva A."/>
            <person name="Rokas A."/>
            <person name="Ruiz-Duenas F.J."/>
            <person name="Sabat G."/>
            <person name="Salamov A."/>
            <person name="Samejima M."/>
            <person name="Schmutz J."/>
            <person name="Slot J.C."/>
            <person name="St John F."/>
            <person name="Stenlid J."/>
            <person name="Sun H."/>
            <person name="Sun S."/>
            <person name="Syed K."/>
            <person name="Tsang A."/>
            <person name="Wiebenga A."/>
            <person name="Young D."/>
            <person name="Pisabarro A."/>
            <person name="Eastwood D.C."/>
            <person name="Martin F."/>
            <person name="Cullen D."/>
            <person name="Grigoriev I.V."/>
            <person name="Hibbett D.S."/>
        </authorList>
    </citation>
    <scope>NUCLEOTIDE SEQUENCE [LARGE SCALE GENOMIC DNA]</scope>
    <source>
        <strain evidence="2 3">MD-104</strain>
    </source>
</reference>
<evidence type="ECO:0000313" key="2">
    <source>
        <dbReference type="EMBL" id="PCH39717.1"/>
    </source>
</evidence>
<feature type="region of interest" description="Disordered" evidence="1">
    <location>
        <begin position="133"/>
        <end position="191"/>
    </location>
</feature>
<accession>A0A2H3JUA9</accession>
<feature type="compositionally biased region" description="Polar residues" evidence="1">
    <location>
        <begin position="301"/>
        <end position="310"/>
    </location>
</feature>
<sequence length="403" mass="44465">MADNSWEDEGNLEHAKDLLKAYHRSQVRTAPQLETHTVITCRRVALTEPLLWPTTEVHDRPETKMEEGSQEVCHRYHDLPTICKSSTPSSGIGPRDLLLAEPMAGLTSSTLPRISRTSTTNISTSPRISYAWRGRCTDRGETSENSSTGLSTDWPPPHPRGSDTPSTTSRIESTLHQIDPRTPLDLPGYSPMMNTAESQARSILWQVIEYYFGSLPCLSLPDEQELERRQNVFLVWEAMGDVNHLHARQVLGLPQHTTTEAIVQRLFLELHQSRSLPTRSTSELQGNTSATPPPYPDGPFRTSSERTTMNSTGGTSTSEISLPSGYQRGPLPNNCADSVGQTPTGSSTVQTIFAGLVASINQVIDRVNAAPIRPAELQRPLPSAGMETSIMNRIPRPSSRDDH</sequence>
<protein>
    <submittedName>
        <fullName evidence="2">Uncharacterized protein</fullName>
    </submittedName>
</protein>
<keyword evidence="3" id="KW-1185">Reference proteome</keyword>
<feature type="compositionally biased region" description="Polar residues" evidence="1">
    <location>
        <begin position="335"/>
        <end position="345"/>
    </location>
</feature>
<evidence type="ECO:0000256" key="1">
    <source>
        <dbReference type="SAM" id="MobiDB-lite"/>
    </source>
</evidence>